<gene>
    <name evidence="1" type="ORF">Vadar_000827</name>
</gene>
<organism evidence="1 2">
    <name type="scientific">Vaccinium darrowii</name>
    <dbReference type="NCBI Taxonomy" id="229202"/>
    <lineage>
        <taxon>Eukaryota</taxon>
        <taxon>Viridiplantae</taxon>
        <taxon>Streptophyta</taxon>
        <taxon>Embryophyta</taxon>
        <taxon>Tracheophyta</taxon>
        <taxon>Spermatophyta</taxon>
        <taxon>Magnoliopsida</taxon>
        <taxon>eudicotyledons</taxon>
        <taxon>Gunneridae</taxon>
        <taxon>Pentapetalae</taxon>
        <taxon>asterids</taxon>
        <taxon>Ericales</taxon>
        <taxon>Ericaceae</taxon>
        <taxon>Vaccinioideae</taxon>
        <taxon>Vaccinieae</taxon>
        <taxon>Vaccinium</taxon>
    </lineage>
</organism>
<sequence>MAEVLGKLELTLLSQLRVRTKGVMTKAFQSMMDRCLREKDNSSSSGQSNDSPRESDSKTDTQLYRQFSVADILVATWNFHKSFLVHNSDKVYKGFVNTDDKALVVAIKKFRTLEAFGDVIDPKKLLLHPNILSPIGFCTERDGLILVHDYMANGSMQDHLYHTDTPLSWKRRLEICIGAAQGLEYLHANGEHELIHRCIEPSSILLDRYWVAKVMHPNIRTTTNINEGILGSVAIPYDSVDQEDDLYSFGVMLLEVLTCNKQLGIYRNPKYREVPLLCSLKDFLQSKNIAQVMDRHLIGKIGTESLREFVKITLSCLFQQSIQRPSLDYIVRRLQHAADLQKKWLSSAGDRIQMIEFE</sequence>
<name>A0ACB7YT37_9ERIC</name>
<comment type="caution">
    <text evidence="1">The sequence shown here is derived from an EMBL/GenBank/DDBJ whole genome shotgun (WGS) entry which is preliminary data.</text>
</comment>
<keyword evidence="2" id="KW-1185">Reference proteome</keyword>
<accession>A0ACB7YT37</accession>
<proteinExistence type="predicted"/>
<reference evidence="1 2" key="1">
    <citation type="journal article" date="2021" name="Hortic Res">
        <title>High-quality reference genome and annotation aids understanding of berry development for evergreen blueberry (Vaccinium darrowii).</title>
        <authorList>
            <person name="Yu J."/>
            <person name="Hulse-Kemp A.M."/>
            <person name="Babiker E."/>
            <person name="Staton M."/>
        </authorList>
    </citation>
    <scope>NUCLEOTIDE SEQUENCE [LARGE SCALE GENOMIC DNA]</scope>
    <source>
        <strain evidence="2">cv. NJ 8807/NJ 8810</strain>
        <tissue evidence="1">Young leaf</tissue>
    </source>
</reference>
<evidence type="ECO:0000313" key="1">
    <source>
        <dbReference type="EMBL" id="KAH7856389.1"/>
    </source>
</evidence>
<protein>
    <submittedName>
        <fullName evidence="1">Uncharacterized protein</fullName>
    </submittedName>
</protein>
<dbReference type="Proteomes" id="UP000828048">
    <property type="component" value="Chromosome 3"/>
</dbReference>
<evidence type="ECO:0000313" key="2">
    <source>
        <dbReference type="Proteomes" id="UP000828048"/>
    </source>
</evidence>
<dbReference type="EMBL" id="CM037153">
    <property type="protein sequence ID" value="KAH7856389.1"/>
    <property type="molecule type" value="Genomic_DNA"/>
</dbReference>